<gene>
    <name evidence="2" type="ORF">B0T25DRAFT_597097</name>
</gene>
<dbReference type="InterPro" id="IPR022099">
    <property type="entry name" value="DUF3638"/>
</dbReference>
<proteinExistence type="predicted"/>
<dbReference type="AlphaFoldDB" id="A0AAJ0HW01"/>
<dbReference type="Pfam" id="PF12340">
    <property type="entry name" value="DUF3638"/>
    <property type="match status" value="2"/>
</dbReference>
<evidence type="ECO:0000259" key="1">
    <source>
        <dbReference type="Pfam" id="PF12340"/>
    </source>
</evidence>
<sequence length="211" mass="23072">MGEGKSTVIVPIVAAELADGLVRIIVTKLQSREMLHSLTAALGGLLGHRIYTLPFPRDFKYGCYGKAEILVCLYEQCRGEGGVLLVARCCGRSSLLTDCSKDIVDESDENFSVRFELTYTMGAQKPVDLARIAGSCPAALEFDVVHPEGFPHIRILDADCAGPRLVNDVAHHICEHGIEGYPHVARQGRGVRAATIHYLTEVVRSPSRSRR</sequence>
<accession>A0AAJ0HW01</accession>
<dbReference type="EMBL" id="JAUIQD010000001">
    <property type="protein sequence ID" value="KAK3363717.1"/>
    <property type="molecule type" value="Genomic_DNA"/>
</dbReference>
<reference evidence="2" key="2">
    <citation type="submission" date="2023-06" db="EMBL/GenBank/DDBJ databases">
        <authorList>
            <consortium name="Lawrence Berkeley National Laboratory"/>
            <person name="Haridas S."/>
            <person name="Hensen N."/>
            <person name="Bonometti L."/>
            <person name="Westerberg I."/>
            <person name="Brannstrom I.O."/>
            <person name="Guillou S."/>
            <person name="Cros-Aarteil S."/>
            <person name="Calhoun S."/>
            <person name="Kuo A."/>
            <person name="Mondo S."/>
            <person name="Pangilinan J."/>
            <person name="Riley R."/>
            <person name="Labutti K."/>
            <person name="Andreopoulos B."/>
            <person name="Lipzen A."/>
            <person name="Chen C."/>
            <person name="Yanf M."/>
            <person name="Daum C."/>
            <person name="Ng V."/>
            <person name="Clum A."/>
            <person name="Steindorff A."/>
            <person name="Ohm R."/>
            <person name="Martin F."/>
            <person name="Silar P."/>
            <person name="Natvig D."/>
            <person name="Lalanne C."/>
            <person name="Gautier V."/>
            <person name="Ament-Velasquez S.L."/>
            <person name="Kruys A."/>
            <person name="Hutchinson M.I."/>
            <person name="Powell A.J."/>
            <person name="Barry K."/>
            <person name="Miller A.N."/>
            <person name="Grigoriev I.V."/>
            <person name="Debuchy R."/>
            <person name="Gladieux P."/>
            <person name="Thoren M.H."/>
            <person name="Johannesson H."/>
        </authorList>
    </citation>
    <scope>NUCLEOTIDE SEQUENCE</scope>
    <source>
        <strain evidence="2">CBS 955.72</strain>
    </source>
</reference>
<keyword evidence="3" id="KW-1185">Reference proteome</keyword>
<protein>
    <recommendedName>
        <fullName evidence="1">DUF3638 domain-containing protein</fullName>
    </recommendedName>
</protein>
<organism evidence="2 3">
    <name type="scientific">Lasiosphaeria hispida</name>
    <dbReference type="NCBI Taxonomy" id="260671"/>
    <lineage>
        <taxon>Eukaryota</taxon>
        <taxon>Fungi</taxon>
        <taxon>Dikarya</taxon>
        <taxon>Ascomycota</taxon>
        <taxon>Pezizomycotina</taxon>
        <taxon>Sordariomycetes</taxon>
        <taxon>Sordariomycetidae</taxon>
        <taxon>Sordariales</taxon>
        <taxon>Lasiosphaeriaceae</taxon>
        <taxon>Lasiosphaeria</taxon>
    </lineage>
</organism>
<dbReference type="Proteomes" id="UP001275084">
    <property type="component" value="Unassembled WGS sequence"/>
</dbReference>
<evidence type="ECO:0000313" key="3">
    <source>
        <dbReference type="Proteomes" id="UP001275084"/>
    </source>
</evidence>
<reference evidence="2" key="1">
    <citation type="journal article" date="2023" name="Mol. Phylogenet. Evol.">
        <title>Genome-scale phylogeny and comparative genomics of the fungal order Sordariales.</title>
        <authorList>
            <person name="Hensen N."/>
            <person name="Bonometti L."/>
            <person name="Westerberg I."/>
            <person name="Brannstrom I.O."/>
            <person name="Guillou S."/>
            <person name="Cros-Aarteil S."/>
            <person name="Calhoun S."/>
            <person name="Haridas S."/>
            <person name="Kuo A."/>
            <person name="Mondo S."/>
            <person name="Pangilinan J."/>
            <person name="Riley R."/>
            <person name="LaButti K."/>
            <person name="Andreopoulos B."/>
            <person name="Lipzen A."/>
            <person name="Chen C."/>
            <person name="Yan M."/>
            <person name="Daum C."/>
            <person name="Ng V."/>
            <person name="Clum A."/>
            <person name="Steindorff A."/>
            <person name="Ohm R.A."/>
            <person name="Martin F."/>
            <person name="Silar P."/>
            <person name="Natvig D.O."/>
            <person name="Lalanne C."/>
            <person name="Gautier V."/>
            <person name="Ament-Velasquez S.L."/>
            <person name="Kruys A."/>
            <person name="Hutchinson M.I."/>
            <person name="Powell A.J."/>
            <person name="Barry K."/>
            <person name="Miller A.N."/>
            <person name="Grigoriev I.V."/>
            <person name="Debuchy R."/>
            <person name="Gladieux P."/>
            <person name="Hiltunen Thoren M."/>
            <person name="Johannesson H."/>
        </authorList>
    </citation>
    <scope>NUCLEOTIDE SEQUENCE</scope>
    <source>
        <strain evidence="2">CBS 955.72</strain>
    </source>
</reference>
<name>A0AAJ0HW01_9PEZI</name>
<comment type="caution">
    <text evidence="2">The sequence shown here is derived from an EMBL/GenBank/DDBJ whole genome shotgun (WGS) entry which is preliminary data.</text>
</comment>
<feature type="domain" description="DUF3638" evidence="1">
    <location>
        <begin position="1"/>
        <end position="87"/>
    </location>
</feature>
<evidence type="ECO:0000313" key="2">
    <source>
        <dbReference type="EMBL" id="KAK3363717.1"/>
    </source>
</evidence>
<feature type="domain" description="DUF3638" evidence="1">
    <location>
        <begin position="94"/>
        <end position="130"/>
    </location>
</feature>